<accession>B9M9I4</accession>
<dbReference type="GO" id="GO:0004427">
    <property type="term" value="F:inorganic diphosphate phosphatase activity"/>
    <property type="evidence" value="ECO:0007669"/>
    <property type="project" value="UniProtKB-EC"/>
</dbReference>
<dbReference type="NCBIfam" id="NF011445">
    <property type="entry name" value="PRK14869.2-1"/>
    <property type="match status" value="1"/>
</dbReference>
<dbReference type="STRING" id="316067.Geob_2202"/>
<evidence type="ECO:0000313" key="11">
    <source>
        <dbReference type="EMBL" id="ACM20556.1"/>
    </source>
</evidence>
<name>B9M9I4_GEODF</name>
<dbReference type="InterPro" id="IPR046342">
    <property type="entry name" value="CBS_dom_sf"/>
</dbReference>
<dbReference type="SUPFAM" id="SSF64182">
    <property type="entry name" value="DHH phosphoesterases"/>
    <property type="match status" value="1"/>
</dbReference>
<evidence type="ECO:0000256" key="7">
    <source>
        <dbReference type="ARBA" id="ARBA00032535"/>
    </source>
</evidence>
<dbReference type="Pfam" id="PF07085">
    <property type="entry name" value="DRTGG"/>
    <property type="match status" value="1"/>
</dbReference>
<dbReference type="RefSeq" id="WP_012647285.1">
    <property type="nucleotide sequence ID" value="NC_011979.1"/>
</dbReference>
<keyword evidence="9" id="KW-0129">CBS domain</keyword>
<evidence type="ECO:0000259" key="10">
    <source>
        <dbReference type="PROSITE" id="PS51371"/>
    </source>
</evidence>
<comment type="cofactor">
    <cofactor evidence="1">
        <name>Mn(2+)</name>
        <dbReference type="ChEBI" id="CHEBI:29035"/>
    </cofactor>
</comment>
<evidence type="ECO:0000256" key="8">
    <source>
        <dbReference type="ARBA" id="ARBA00047820"/>
    </source>
</evidence>
<evidence type="ECO:0000256" key="4">
    <source>
        <dbReference type="ARBA" id="ARBA00022723"/>
    </source>
</evidence>
<dbReference type="InterPro" id="IPR001667">
    <property type="entry name" value="DDH_dom"/>
</dbReference>
<dbReference type="EMBL" id="CP001390">
    <property type="protein sequence ID" value="ACM20556.1"/>
    <property type="molecule type" value="Genomic_DNA"/>
</dbReference>
<dbReference type="Gene3D" id="3.40.1390.20">
    <property type="entry name" value="HprK N-terminal domain-like"/>
    <property type="match status" value="1"/>
</dbReference>
<dbReference type="InterPro" id="IPR038222">
    <property type="entry name" value="DHHA2_dom_sf"/>
</dbReference>
<comment type="subunit">
    <text evidence="2">Homohexamer.</text>
</comment>
<dbReference type="InterPro" id="IPR000644">
    <property type="entry name" value="CBS_dom"/>
</dbReference>
<reference evidence="11 12" key="1">
    <citation type="submission" date="2009-01" db="EMBL/GenBank/DDBJ databases">
        <title>Complete sequence of Geobacter sp. FRC-32.</title>
        <authorList>
            <consortium name="US DOE Joint Genome Institute"/>
            <person name="Lucas S."/>
            <person name="Copeland A."/>
            <person name="Lapidus A."/>
            <person name="Glavina del Rio T."/>
            <person name="Dalin E."/>
            <person name="Tice H."/>
            <person name="Bruce D."/>
            <person name="Goodwin L."/>
            <person name="Pitluck S."/>
            <person name="Saunders E."/>
            <person name="Brettin T."/>
            <person name="Detter J.C."/>
            <person name="Han C."/>
            <person name="Larimer F."/>
            <person name="Land M."/>
            <person name="Hauser L."/>
            <person name="Kyrpides N."/>
            <person name="Ovchinnikova G."/>
            <person name="Kostka J."/>
            <person name="Richardson P."/>
        </authorList>
    </citation>
    <scope>NUCLEOTIDE SEQUENCE [LARGE SCALE GENOMIC DNA]</scope>
    <source>
        <strain evidence="12">DSM 22248 / JCM 15807 / FRC-32</strain>
    </source>
</reference>
<dbReference type="OrthoDB" id="9766150at2"/>
<dbReference type="KEGG" id="geo:Geob_2202"/>
<organism evidence="11 12">
    <name type="scientific">Geotalea daltonii (strain DSM 22248 / JCM 15807 / FRC-32)</name>
    <name type="common">Geobacter daltonii</name>
    <dbReference type="NCBI Taxonomy" id="316067"/>
    <lineage>
        <taxon>Bacteria</taxon>
        <taxon>Pseudomonadati</taxon>
        <taxon>Thermodesulfobacteriota</taxon>
        <taxon>Desulfuromonadia</taxon>
        <taxon>Geobacterales</taxon>
        <taxon>Geobacteraceae</taxon>
        <taxon>Geotalea</taxon>
    </lineage>
</organism>
<keyword evidence="12" id="KW-1185">Reference proteome</keyword>
<dbReference type="InterPro" id="IPR004097">
    <property type="entry name" value="DHHA2"/>
</dbReference>
<dbReference type="InterPro" id="IPR038763">
    <property type="entry name" value="DHH_sf"/>
</dbReference>
<dbReference type="PROSITE" id="PS51371">
    <property type="entry name" value="CBS"/>
    <property type="match status" value="1"/>
</dbReference>
<dbReference type="Pfam" id="PF01368">
    <property type="entry name" value="DHH"/>
    <property type="match status" value="1"/>
</dbReference>
<evidence type="ECO:0000256" key="5">
    <source>
        <dbReference type="ARBA" id="ARBA00022801"/>
    </source>
</evidence>
<evidence type="ECO:0000256" key="1">
    <source>
        <dbReference type="ARBA" id="ARBA00001936"/>
    </source>
</evidence>
<dbReference type="GO" id="GO:0046872">
    <property type="term" value="F:metal ion binding"/>
    <property type="evidence" value="ECO:0007669"/>
    <property type="project" value="UniProtKB-KW"/>
</dbReference>
<dbReference type="SUPFAM" id="SSF75138">
    <property type="entry name" value="HprK N-terminal domain-like"/>
    <property type="match status" value="1"/>
</dbReference>
<dbReference type="Pfam" id="PF02833">
    <property type="entry name" value="DHHA2"/>
    <property type="match status" value="1"/>
</dbReference>
<dbReference type="Proteomes" id="UP000007721">
    <property type="component" value="Chromosome"/>
</dbReference>
<dbReference type="HOGENOM" id="CLU_025243_1_0_7"/>
<dbReference type="InterPro" id="IPR010766">
    <property type="entry name" value="DRTGG"/>
</dbReference>
<keyword evidence="5" id="KW-0378">Hydrolase</keyword>
<keyword evidence="4" id="KW-0479">Metal-binding</keyword>
<sequence length="548" mass="59485">MERVVYVIGHRNPDTDSVASAIAYAALKVRQGMGNVVAAMAGPPNHQTRFVLEKLGIPEPVYLPDVHPKVRDILHRQPITLSPGDSVYEALEKFHRHQVRSLPVLDSQGVPQGVISLLRLSESLLLPCPEQQRLITTTFAALTRTLGGNLIAGATDDAPLSLKLFVGAMHEESFSERIGGINPEQLLVITGNLRSIQEAAIEKKVRMLVITGGHPVDPDVLDYARRQGVGVLITPHDTATAAWLTRLSTPVTLVAEGKIVTIGTGEPLYKLRQKLLVSGEAAVFAVEEGGTLAGVATKSSLLAPLPFALILVDHNETGQAVPGADAVEIIEVIDHHKLGNSHSDTPIPFFTAPVGSTCTLVAMRYRDSSLEPDRHMASLLLAGILSDTVIFKSPTTTALDREVARWLEGVAKLDASSFGNEIFAASSSLRAYPSARDAVTADFKIFSQDGKTIGIGQVEVVGFQDFYEMKADLLAALTELRLKENLFLAGLMVTDITTESSLFLVEGYTRIAHFMDYPQLEPHLFELKGVMSRKKQMVPHLLRILAKQ</sequence>
<evidence type="ECO:0000313" key="12">
    <source>
        <dbReference type="Proteomes" id="UP000007721"/>
    </source>
</evidence>
<dbReference type="Pfam" id="PF00571">
    <property type="entry name" value="CBS"/>
    <property type="match status" value="1"/>
</dbReference>
<dbReference type="NCBIfam" id="NF011443">
    <property type="entry name" value="PRK14869.1-5"/>
    <property type="match status" value="1"/>
</dbReference>
<dbReference type="SMART" id="SM00116">
    <property type="entry name" value="CBS"/>
    <property type="match status" value="1"/>
</dbReference>
<proteinExistence type="predicted"/>
<comment type="catalytic activity">
    <reaction evidence="8">
        <text>diphosphate + H2O = 2 phosphate + H(+)</text>
        <dbReference type="Rhea" id="RHEA:24576"/>
        <dbReference type="ChEBI" id="CHEBI:15377"/>
        <dbReference type="ChEBI" id="CHEBI:15378"/>
        <dbReference type="ChEBI" id="CHEBI:33019"/>
        <dbReference type="ChEBI" id="CHEBI:43474"/>
        <dbReference type="EC" id="3.6.1.1"/>
    </reaction>
</comment>
<evidence type="ECO:0000256" key="9">
    <source>
        <dbReference type="PROSITE-ProRule" id="PRU00703"/>
    </source>
</evidence>
<dbReference type="Gene3D" id="3.10.580.10">
    <property type="entry name" value="CBS-domain"/>
    <property type="match status" value="1"/>
</dbReference>
<evidence type="ECO:0000256" key="3">
    <source>
        <dbReference type="ARBA" id="ARBA00012146"/>
    </source>
</evidence>
<dbReference type="SUPFAM" id="SSF54631">
    <property type="entry name" value="CBS-domain pair"/>
    <property type="match status" value="1"/>
</dbReference>
<dbReference type="GO" id="GO:0005737">
    <property type="term" value="C:cytoplasm"/>
    <property type="evidence" value="ECO:0007669"/>
    <property type="project" value="InterPro"/>
</dbReference>
<dbReference type="SMART" id="SM01131">
    <property type="entry name" value="DHHA2"/>
    <property type="match status" value="1"/>
</dbReference>
<dbReference type="CDD" id="cd02205">
    <property type="entry name" value="CBS_pair_SF"/>
    <property type="match status" value="1"/>
</dbReference>
<dbReference type="AlphaFoldDB" id="B9M9I4"/>
<feature type="domain" description="CBS" evidence="10">
    <location>
        <begin position="74"/>
        <end position="130"/>
    </location>
</feature>
<dbReference type="Gene3D" id="3.10.310.20">
    <property type="entry name" value="DHHA2 domain"/>
    <property type="match status" value="1"/>
</dbReference>
<protein>
    <recommendedName>
        <fullName evidence="3">inorganic diphosphatase</fullName>
        <ecNumber evidence="3">3.6.1.1</ecNumber>
    </recommendedName>
    <alternativeName>
        <fullName evidence="7">Pyrophosphate phospho-hydrolase</fullName>
    </alternativeName>
</protein>
<dbReference type="Gene3D" id="3.90.1640.10">
    <property type="entry name" value="inorganic pyrophosphatase (n-terminal core)"/>
    <property type="match status" value="2"/>
</dbReference>
<evidence type="ECO:0000256" key="6">
    <source>
        <dbReference type="ARBA" id="ARBA00023211"/>
    </source>
</evidence>
<dbReference type="PANTHER" id="PTHR12112">
    <property type="entry name" value="BNIP - RELATED"/>
    <property type="match status" value="1"/>
</dbReference>
<dbReference type="eggNOG" id="COG1227">
    <property type="taxonomic scope" value="Bacteria"/>
</dbReference>
<dbReference type="EC" id="3.6.1.1" evidence="3"/>
<dbReference type="PANTHER" id="PTHR12112:SF22">
    <property type="entry name" value="MANGANESE-DEPENDENT INORGANIC PYROPHOSPHATASE-RELATED"/>
    <property type="match status" value="1"/>
</dbReference>
<gene>
    <name evidence="11" type="ordered locus">Geob_2202</name>
</gene>
<dbReference type="eggNOG" id="COG4109">
    <property type="taxonomic scope" value="Bacteria"/>
</dbReference>
<keyword evidence="6" id="KW-0464">Manganese</keyword>
<dbReference type="InterPro" id="IPR028979">
    <property type="entry name" value="Ser_kin/Pase_Hpr-like_N_sf"/>
</dbReference>
<evidence type="ECO:0000256" key="2">
    <source>
        <dbReference type="ARBA" id="ARBA00011643"/>
    </source>
</evidence>